<dbReference type="PROSITE" id="PS00211">
    <property type="entry name" value="ABC_TRANSPORTER_1"/>
    <property type="match status" value="1"/>
</dbReference>
<keyword evidence="2" id="KW-1003">Cell membrane</keyword>
<evidence type="ECO:0000256" key="5">
    <source>
        <dbReference type="ARBA" id="ARBA00038388"/>
    </source>
</evidence>
<dbReference type="OrthoDB" id="9802264at2"/>
<proteinExistence type="inferred from homology"/>
<keyword evidence="2" id="KW-0997">Cell inner membrane</keyword>
<dbReference type="InterPro" id="IPR003439">
    <property type="entry name" value="ABC_transporter-like_ATP-bd"/>
</dbReference>
<feature type="domain" description="ABC transporter" evidence="6">
    <location>
        <begin position="7"/>
        <end position="233"/>
    </location>
</feature>
<dbReference type="InterPro" id="IPR017911">
    <property type="entry name" value="MacB-like_ATP-bd"/>
</dbReference>
<dbReference type="CDD" id="cd03255">
    <property type="entry name" value="ABC_MJ0796_LolCDE_FtsE"/>
    <property type="match status" value="1"/>
</dbReference>
<keyword evidence="8" id="KW-1185">Reference proteome</keyword>
<keyword evidence="2" id="KW-0472">Membrane</keyword>
<dbReference type="STRING" id="1629334.Cva_00903"/>
<dbReference type="InterPro" id="IPR027417">
    <property type="entry name" value="P-loop_NTPase"/>
</dbReference>
<evidence type="ECO:0000256" key="1">
    <source>
        <dbReference type="ARBA" id="ARBA00022448"/>
    </source>
</evidence>
<evidence type="ECO:0000313" key="7">
    <source>
        <dbReference type="EMBL" id="GAO98254.1"/>
    </source>
</evidence>
<organism evidence="7 8">
    <name type="scientific">Caedimonas varicaedens</name>
    <dbReference type="NCBI Taxonomy" id="1629334"/>
    <lineage>
        <taxon>Bacteria</taxon>
        <taxon>Pseudomonadati</taxon>
        <taxon>Pseudomonadota</taxon>
        <taxon>Alphaproteobacteria</taxon>
        <taxon>Holosporales</taxon>
        <taxon>Caedimonadaceae</taxon>
        <taxon>Caedimonas</taxon>
    </lineage>
</organism>
<dbReference type="PROSITE" id="PS50893">
    <property type="entry name" value="ABC_TRANSPORTER_2"/>
    <property type="match status" value="1"/>
</dbReference>
<dbReference type="AlphaFoldDB" id="A0A0K8MEF4"/>
<dbReference type="PANTHER" id="PTHR42798:SF7">
    <property type="entry name" value="ALPHA-D-RIBOSE 1-METHYLPHOSPHONATE 5-TRIPHOSPHATE SYNTHASE SUBUNIT PHNL"/>
    <property type="match status" value="1"/>
</dbReference>
<evidence type="ECO:0000256" key="2">
    <source>
        <dbReference type="ARBA" id="ARBA00022519"/>
    </source>
</evidence>
<keyword evidence="4 7" id="KW-0067">ATP-binding</keyword>
<dbReference type="GO" id="GO:0098796">
    <property type="term" value="C:membrane protein complex"/>
    <property type="evidence" value="ECO:0007669"/>
    <property type="project" value="UniProtKB-ARBA"/>
</dbReference>
<gene>
    <name evidence="7" type="primary">ytrE</name>
    <name evidence="7" type="ORF">Cva_00903</name>
</gene>
<evidence type="ECO:0000313" key="8">
    <source>
        <dbReference type="Proteomes" id="UP000036771"/>
    </source>
</evidence>
<dbReference type="SUPFAM" id="SSF52540">
    <property type="entry name" value="P-loop containing nucleoside triphosphate hydrolases"/>
    <property type="match status" value="1"/>
</dbReference>
<evidence type="ECO:0000256" key="3">
    <source>
        <dbReference type="ARBA" id="ARBA00022741"/>
    </source>
</evidence>
<comment type="caution">
    <text evidence="7">The sequence shown here is derived from an EMBL/GenBank/DDBJ whole genome shotgun (WGS) entry which is preliminary data.</text>
</comment>
<dbReference type="Gene3D" id="3.40.50.300">
    <property type="entry name" value="P-loop containing nucleotide triphosphate hydrolases"/>
    <property type="match status" value="1"/>
</dbReference>
<protein>
    <submittedName>
        <fullName evidence="7">ABC transporter ATP-binding protein YtrE</fullName>
    </submittedName>
</protein>
<evidence type="ECO:0000259" key="6">
    <source>
        <dbReference type="PROSITE" id="PS50893"/>
    </source>
</evidence>
<evidence type="ECO:0000256" key="4">
    <source>
        <dbReference type="ARBA" id="ARBA00022840"/>
    </source>
</evidence>
<dbReference type="InterPro" id="IPR003593">
    <property type="entry name" value="AAA+_ATPase"/>
</dbReference>
<dbReference type="PANTHER" id="PTHR42798">
    <property type="entry name" value="LIPOPROTEIN-RELEASING SYSTEM ATP-BINDING PROTEIN LOLD"/>
    <property type="match status" value="1"/>
</dbReference>
<dbReference type="GO" id="GO:0016887">
    <property type="term" value="F:ATP hydrolysis activity"/>
    <property type="evidence" value="ECO:0007669"/>
    <property type="project" value="InterPro"/>
</dbReference>
<name>A0A0K8MEF4_9PROT</name>
<dbReference type="FunFam" id="3.40.50.300:FF:000032">
    <property type="entry name" value="Export ABC transporter ATP-binding protein"/>
    <property type="match status" value="1"/>
</dbReference>
<dbReference type="Proteomes" id="UP000036771">
    <property type="component" value="Unassembled WGS sequence"/>
</dbReference>
<dbReference type="SMART" id="SM00382">
    <property type="entry name" value="AAA"/>
    <property type="match status" value="1"/>
</dbReference>
<dbReference type="EMBL" id="BBVC01000037">
    <property type="protein sequence ID" value="GAO98254.1"/>
    <property type="molecule type" value="Genomic_DNA"/>
</dbReference>
<dbReference type="GO" id="GO:0022857">
    <property type="term" value="F:transmembrane transporter activity"/>
    <property type="evidence" value="ECO:0007669"/>
    <property type="project" value="UniProtKB-ARBA"/>
</dbReference>
<dbReference type="GO" id="GO:0005524">
    <property type="term" value="F:ATP binding"/>
    <property type="evidence" value="ECO:0007669"/>
    <property type="project" value="UniProtKB-KW"/>
</dbReference>
<keyword evidence="3" id="KW-0547">Nucleotide-binding</keyword>
<reference evidence="7 8" key="1">
    <citation type="submission" date="2015-03" db="EMBL/GenBank/DDBJ databases">
        <title>Caedibacter varicaedens, whole genome shotgun sequence.</title>
        <authorList>
            <person name="Suzuki H."/>
            <person name="Dapper A.L."/>
            <person name="Gibson A.K."/>
            <person name="Jackson C."/>
            <person name="Lee H."/>
            <person name="Pejaver V.R."/>
            <person name="Doak T."/>
            <person name="Lynch M."/>
        </authorList>
    </citation>
    <scope>NUCLEOTIDE SEQUENCE [LARGE SCALE GENOMIC DNA]</scope>
</reference>
<accession>A0A0K8MEF4</accession>
<dbReference type="Pfam" id="PF00005">
    <property type="entry name" value="ABC_tran"/>
    <property type="match status" value="1"/>
</dbReference>
<sequence length="234" mass="26179">MSDKIAVQCKNINKSFTIAKNVETIALRGVDLEVYKGEFFMLVGPSGCGKTTLISIIAGVLQPDNGRCIVNDFEYQKKSAHEILKFRAKNIGFIFQSFNLIDSLTVGQNVAIPLILNGMKQGQALEKAKEILEEVELSEKFTSPPNRLSGGQQQRVAIARALIHNPSLLVCDEPTSALDHMTGAKILDIMKRINKKFKSTFIIVTHDNRIFDYADRIAYMNDGHIERVSRNHED</sequence>
<comment type="similarity">
    <text evidence="5">Belongs to the ABC transporter superfamily. Macrolide exporter (TC 3.A.1.122) family.</text>
</comment>
<keyword evidence="1" id="KW-0813">Transport</keyword>
<dbReference type="InterPro" id="IPR017871">
    <property type="entry name" value="ABC_transporter-like_CS"/>
</dbReference>